<gene>
    <name evidence="1" type="ORF">J8J04_01960</name>
</gene>
<protein>
    <submittedName>
        <fullName evidence="1">Uncharacterized protein</fullName>
    </submittedName>
</protein>
<organism evidence="1 2">
    <name type="scientific">'Fragaria x ananassa' phyllody phytoplasma</name>
    <dbReference type="NCBI Taxonomy" id="2358428"/>
    <lineage>
        <taxon>Bacteria</taxon>
        <taxon>Bacillati</taxon>
        <taxon>Mycoplasmatota</taxon>
        <taxon>Mollicutes</taxon>
        <taxon>Acholeplasmatales</taxon>
        <taxon>Acholeplasmataceae</taxon>
        <taxon>Candidatus Phytoplasma</taxon>
        <taxon>16SrXIII (Mexican periwinkle virescence group)</taxon>
    </lineage>
</organism>
<evidence type="ECO:0000313" key="1">
    <source>
        <dbReference type="EMBL" id="MBS2126448.1"/>
    </source>
</evidence>
<keyword evidence="2" id="KW-1185">Reference proteome</keyword>
<dbReference type="Proteomes" id="UP000811481">
    <property type="component" value="Unassembled WGS sequence"/>
</dbReference>
<accession>A0ABS5K544</accession>
<comment type="caution">
    <text evidence="1">The sequence shown here is derived from an EMBL/GenBank/DDBJ whole genome shotgun (WGS) entry which is preliminary data.</text>
</comment>
<reference evidence="1" key="1">
    <citation type="submission" date="2021-04" db="EMBL/GenBank/DDBJ databases">
        <title>Draft genome sequence of StrPh-CL8, a phytoplasma strain causing strawberry phyllody in Chile.</title>
        <authorList>
            <person name="Cui W."/>
            <person name="Zamorano A."/>
            <person name="Fiore N."/>
        </authorList>
    </citation>
    <scope>NUCLEOTIDE SEQUENCE [LARGE SCALE GENOMIC DNA]</scope>
    <source>
        <strain evidence="1">StrPh-Cl</strain>
    </source>
</reference>
<dbReference type="RefSeq" id="WP_212331693.1">
    <property type="nucleotide sequence ID" value="NZ_JAGVRH010000005.1"/>
</dbReference>
<sequence>MKIKNIYLFPRKKQTFKQQIACYIKKHIHPSFWGIISHYPCYNSETIATYPCLLCRIKDAPLKLLGVYFDNGQRDPSFKNEIKYNLSDLKKMSNGAQNMYIFWKSNSQTYPSSFNFKF</sequence>
<proteinExistence type="predicted"/>
<name>A0ABS5K544_9MOLU</name>
<evidence type="ECO:0000313" key="2">
    <source>
        <dbReference type="Proteomes" id="UP000811481"/>
    </source>
</evidence>
<dbReference type="EMBL" id="JAGVRH010000005">
    <property type="protein sequence ID" value="MBS2126448.1"/>
    <property type="molecule type" value="Genomic_DNA"/>
</dbReference>